<keyword evidence="3" id="KW-0720">Serine protease</keyword>
<dbReference type="GO" id="GO:0006508">
    <property type="term" value="P:proteolysis"/>
    <property type="evidence" value="ECO:0007669"/>
    <property type="project" value="UniProtKB-KW"/>
</dbReference>
<keyword evidence="3" id="KW-0645">Protease</keyword>
<dbReference type="PANTHER" id="PTHR11757">
    <property type="entry name" value="PROTEASE FAMILY S9A OLIGOPEPTIDASE"/>
    <property type="match status" value="1"/>
</dbReference>
<dbReference type="SUPFAM" id="SSF50993">
    <property type="entry name" value="Peptidase/esterase 'gauge' domain"/>
    <property type="match status" value="1"/>
</dbReference>
<dbReference type="Proteomes" id="UP000030680">
    <property type="component" value="Unassembled WGS sequence"/>
</dbReference>
<dbReference type="InterPro" id="IPR051543">
    <property type="entry name" value="Serine_Peptidase_S9A"/>
</dbReference>
<dbReference type="KEGG" id="gsl:Gasu_04340"/>
<sequence length="793" mass="92155">MVGNTVSLFQRVLKPVVCILRYSRTVQLATSFCTTADSHLRQTIQQAKKKTVSLRWLQKETLPKIFAFQRKQNERTKVALGISGRGIDRIASKVDLRLQLFWFQEECIFYRNSSHEYLYDTTQSSPRILVQAVDTPNDHRRSSKTLLEKSLLKFSKQRPELFPEVLCPSPLDDTIAIIWRNEKDDSQTCTLFDVWKEPNVEHDIGASLSSFIQTFTGIRNMAWLNNGNAFALLVVDEKGIERLVLNFKEGASSSWKQFIFMEMEQKYGSMDLHTSHDSAYVMVHIQSLHDTEILLLPTTNEKKSVVDNWKRIQLDGINQMTHGGNYFYWIHRSSYKKPQVVYMLKDLENFSTCIQLGSPLQDSVLLDLYVTKDYIVVLCRQQTYLYLFKTKCSTVPYDDLISKRSKDRNEDNVTYYPQWESVTFPFKTDSASFCRQSDSWSYTCNKILVYVASPTVPVQLYSLDLTTGSLHSVLRRKQQSLSWNSCSLSSFEWHRLWTRKDRTTGTSSIPYTIVHKKGLGRNGRTPLLLESYGCYGESLDTQLSPSFMLLLEQGWILCFAHIRGGGELGSNWHLAGTQQGKHISKDDILTVIQTLVDQQWTKPGQIFARTFSAGAIALLHAVYEQPEIFGGISLYSPFCCPYDFINQQGSLKDSYLDYLEFGDSWTSICPWRRFNARFLRIRRSLFPWKTPMTIQSLVRIQEDYRWFLRLPNIFFQVKEDDDCVPAWMAYKFVYGYEFTKLCMHLSPCKEDTLRNRNMTVYTWKDAGKHHSPFPTLASAMELAFWNHCMRRKR</sequence>
<dbReference type="EC" id="3.4.21.-" evidence="3"/>
<dbReference type="AlphaFoldDB" id="M2W918"/>
<evidence type="ECO:0000256" key="3">
    <source>
        <dbReference type="RuleBase" id="RU368024"/>
    </source>
</evidence>
<dbReference type="OrthoDB" id="248387at2759"/>
<dbReference type="RefSeq" id="XP_005708861.1">
    <property type="nucleotide sequence ID" value="XM_005708804.1"/>
</dbReference>
<keyword evidence="3" id="KW-0378">Hydrolase</keyword>
<accession>M2W918</accession>
<comment type="similarity">
    <text evidence="1 3">Belongs to the peptidase S9A family.</text>
</comment>
<dbReference type="STRING" id="130081.M2W918"/>
<dbReference type="eggNOG" id="KOG2237">
    <property type="taxonomic scope" value="Eukaryota"/>
</dbReference>
<dbReference type="Pfam" id="PF00326">
    <property type="entry name" value="Peptidase_S9"/>
    <property type="match status" value="1"/>
</dbReference>
<dbReference type="InterPro" id="IPR001375">
    <property type="entry name" value="Peptidase_S9_cat"/>
</dbReference>
<dbReference type="PRINTS" id="PR00862">
    <property type="entry name" value="PROLIGOPTASE"/>
</dbReference>
<organism evidence="5 6">
    <name type="scientific">Galdieria sulphuraria</name>
    <name type="common">Red alga</name>
    <dbReference type="NCBI Taxonomy" id="130081"/>
    <lineage>
        <taxon>Eukaryota</taxon>
        <taxon>Rhodophyta</taxon>
        <taxon>Bangiophyceae</taxon>
        <taxon>Galdieriales</taxon>
        <taxon>Galdieriaceae</taxon>
        <taxon>Galdieria</taxon>
    </lineage>
</organism>
<gene>
    <name evidence="5" type="ORF">Gasu_04340</name>
</gene>
<name>M2W918_GALSU</name>
<dbReference type="GO" id="GO:0004252">
    <property type="term" value="F:serine-type endopeptidase activity"/>
    <property type="evidence" value="ECO:0007669"/>
    <property type="project" value="UniProtKB-UniRule"/>
</dbReference>
<proteinExistence type="inferred from homology"/>
<evidence type="ECO:0000259" key="4">
    <source>
        <dbReference type="Pfam" id="PF00326"/>
    </source>
</evidence>
<protein>
    <recommendedName>
        <fullName evidence="3">Prolyl endopeptidase</fullName>
        <ecNumber evidence="3">3.4.21.-</ecNumber>
    </recommendedName>
</protein>
<reference evidence="6" key="1">
    <citation type="journal article" date="2013" name="Science">
        <title>Gene transfer from bacteria and archaea facilitated evolution of an extremophilic eukaryote.</title>
        <authorList>
            <person name="Schonknecht G."/>
            <person name="Chen W.H."/>
            <person name="Ternes C.M."/>
            <person name="Barbier G.G."/>
            <person name="Shrestha R.P."/>
            <person name="Stanke M."/>
            <person name="Brautigam A."/>
            <person name="Baker B.J."/>
            <person name="Banfield J.F."/>
            <person name="Garavito R.M."/>
            <person name="Carr K."/>
            <person name="Wilkerson C."/>
            <person name="Rensing S.A."/>
            <person name="Gagneul D."/>
            <person name="Dickenson N.E."/>
            <person name="Oesterhelt C."/>
            <person name="Lercher M.J."/>
            <person name="Weber A.P."/>
        </authorList>
    </citation>
    <scope>NUCLEOTIDE SEQUENCE [LARGE SCALE GENOMIC DNA]</scope>
    <source>
        <strain evidence="6">074W</strain>
    </source>
</reference>
<evidence type="ECO:0000313" key="5">
    <source>
        <dbReference type="EMBL" id="EME32341.1"/>
    </source>
</evidence>
<dbReference type="SUPFAM" id="SSF53474">
    <property type="entry name" value="alpha/beta-Hydrolases"/>
    <property type="match status" value="1"/>
</dbReference>
<evidence type="ECO:0000256" key="1">
    <source>
        <dbReference type="ARBA" id="ARBA00005228"/>
    </source>
</evidence>
<dbReference type="Gene3D" id="3.40.50.1820">
    <property type="entry name" value="alpha/beta hydrolase"/>
    <property type="match status" value="1"/>
</dbReference>
<dbReference type="InterPro" id="IPR029058">
    <property type="entry name" value="AB_hydrolase_fold"/>
</dbReference>
<keyword evidence="6" id="KW-1185">Reference proteome</keyword>
<evidence type="ECO:0000313" key="6">
    <source>
        <dbReference type="Proteomes" id="UP000030680"/>
    </source>
</evidence>
<comment type="function">
    <text evidence="2">Serine peptidase whose precise substrate specificity remains unclear. Does not cleave peptides after a arginine or lysine residue. Regulates trans-Golgi network morphology and sorting by regulating the membrane binding of the AP-1 complex. May play a role in the regulation of synaptic vesicle exocytosis.</text>
</comment>
<dbReference type="EMBL" id="KB454486">
    <property type="protein sequence ID" value="EME32341.1"/>
    <property type="molecule type" value="Genomic_DNA"/>
</dbReference>
<dbReference type="Gramene" id="EME32341">
    <property type="protein sequence ID" value="EME32341"/>
    <property type="gene ID" value="Gasu_04340"/>
</dbReference>
<dbReference type="InterPro" id="IPR002470">
    <property type="entry name" value="Peptidase_S9A"/>
</dbReference>
<feature type="domain" description="Peptidase S9 prolyl oligopeptidase catalytic" evidence="4">
    <location>
        <begin position="546"/>
        <end position="639"/>
    </location>
</feature>
<evidence type="ECO:0000256" key="2">
    <source>
        <dbReference type="ARBA" id="ARBA00045448"/>
    </source>
</evidence>
<dbReference type="GeneID" id="17090930"/>
<dbReference type="PANTHER" id="PTHR11757:SF19">
    <property type="entry name" value="PROLYL ENDOPEPTIDASE-LIKE"/>
    <property type="match status" value="1"/>
</dbReference>
<dbReference type="Gene3D" id="2.130.10.120">
    <property type="entry name" value="Prolyl oligopeptidase, N-terminal domain"/>
    <property type="match status" value="1"/>
</dbReference>